<dbReference type="InterPro" id="IPR001245">
    <property type="entry name" value="Ser-Thr/Tyr_kinase_cat_dom"/>
</dbReference>
<feature type="domain" description="Protein kinase" evidence="1">
    <location>
        <begin position="1"/>
        <end position="169"/>
    </location>
</feature>
<dbReference type="InterPro" id="IPR046959">
    <property type="entry name" value="PRK1-6/SRF4-like"/>
</dbReference>
<evidence type="ECO:0000313" key="2">
    <source>
        <dbReference type="EMBL" id="KAK9034957.1"/>
    </source>
</evidence>
<dbReference type="SUPFAM" id="SSF56112">
    <property type="entry name" value="Protein kinase-like (PK-like)"/>
    <property type="match status" value="1"/>
</dbReference>
<keyword evidence="3" id="KW-1185">Reference proteome</keyword>
<organism evidence="2 3">
    <name type="scientific">Hibiscus sabdariffa</name>
    <name type="common">roselle</name>
    <dbReference type="NCBI Taxonomy" id="183260"/>
    <lineage>
        <taxon>Eukaryota</taxon>
        <taxon>Viridiplantae</taxon>
        <taxon>Streptophyta</taxon>
        <taxon>Embryophyta</taxon>
        <taxon>Tracheophyta</taxon>
        <taxon>Spermatophyta</taxon>
        <taxon>Magnoliopsida</taxon>
        <taxon>eudicotyledons</taxon>
        <taxon>Gunneridae</taxon>
        <taxon>Pentapetalae</taxon>
        <taxon>rosids</taxon>
        <taxon>malvids</taxon>
        <taxon>Malvales</taxon>
        <taxon>Malvaceae</taxon>
        <taxon>Malvoideae</taxon>
        <taxon>Hibiscus</taxon>
    </lineage>
</organism>
<dbReference type="PANTHER" id="PTHR48007">
    <property type="entry name" value="LEUCINE-RICH REPEAT RECEPTOR-LIKE PROTEIN KINASE PXC1"/>
    <property type="match status" value="1"/>
</dbReference>
<dbReference type="Pfam" id="PF07714">
    <property type="entry name" value="PK_Tyr_Ser-Thr"/>
    <property type="match status" value="1"/>
</dbReference>
<dbReference type="Proteomes" id="UP001396334">
    <property type="component" value="Unassembled WGS sequence"/>
</dbReference>
<dbReference type="InterPro" id="IPR011009">
    <property type="entry name" value="Kinase-like_dom_sf"/>
</dbReference>
<protein>
    <recommendedName>
        <fullName evidence="1">Protein kinase domain-containing protein</fullName>
    </recommendedName>
</protein>
<dbReference type="InterPro" id="IPR000719">
    <property type="entry name" value="Prot_kinase_dom"/>
</dbReference>
<name>A0ABR2TCJ7_9ROSI</name>
<sequence>MVNLQAYCCSNDEKLLIYDYINNGDRTAAIHEKSGIPFKPLLWPVRVQIMKGIAKGLAFLHEFSPKRYVHGNPKPNNILLDENMEPHISDFGLGRLANITDESPEFQKRDVYSFGVILLEMISGKLPSIHVGSSEIDLVEWIQLGIEERKPLSSIIDPSSAHCRVRKTI</sequence>
<dbReference type="Gene3D" id="1.10.510.10">
    <property type="entry name" value="Transferase(Phosphotransferase) domain 1"/>
    <property type="match status" value="1"/>
</dbReference>
<comment type="caution">
    <text evidence="2">The sequence shown here is derived from an EMBL/GenBank/DDBJ whole genome shotgun (WGS) entry which is preliminary data.</text>
</comment>
<proteinExistence type="predicted"/>
<gene>
    <name evidence="2" type="ORF">V6N11_077009</name>
</gene>
<evidence type="ECO:0000313" key="3">
    <source>
        <dbReference type="Proteomes" id="UP001396334"/>
    </source>
</evidence>
<reference evidence="2 3" key="1">
    <citation type="journal article" date="2024" name="G3 (Bethesda)">
        <title>Genome assembly of Hibiscus sabdariffa L. provides insights into metabolisms of medicinal natural products.</title>
        <authorList>
            <person name="Kim T."/>
        </authorList>
    </citation>
    <scope>NUCLEOTIDE SEQUENCE [LARGE SCALE GENOMIC DNA]</scope>
    <source>
        <strain evidence="2">TK-2024</strain>
        <tissue evidence="2">Old leaves</tissue>
    </source>
</reference>
<dbReference type="EMBL" id="JBBPBN010000006">
    <property type="protein sequence ID" value="KAK9034957.1"/>
    <property type="molecule type" value="Genomic_DNA"/>
</dbReference>
<dbReference type="PANTHER" id="PTHR48007:SF83">
    <property type="entry name" value="PROTEIN KINASE DOMAIN-CONTAINING PROTEIN"/>
    <property type="match status" value="1"/>
</dbReference>
<dbReference type="PROSITE" id="PS50011">
    <property type="entry name" value="PROTEIN_KINASE_DOM"/>
    <property type="match status" value="1"/>
</dbReference>
<accession>A0ABR2TCJ7</accession>
<evidence type="ECO:0000259" key="1">
    <source>
        <dbReference type="PROSITE" id="PS50011"/>
    </source>
</evidence>